<protein>
    <submittedName>
        <fullName evidence="1">Uncharacterized protein</fullName>
    </submittedName>
</protein>
<gene>
    <name evidence="1" type="ORF">COV06_02980</name>
</gene>
<dbReference type="Gene3D" id="3.40.50.620">
    <property type="entry name" value="HUPs"/>
    <property type="match status" value="1"/>
</dbReference>
<evidence type="ECO:0000313" key="1">
    <source>
        <dbReference type="EMBL" id="PIR47399.1"/>
    </source>
</evidence>
<dbReference type="EMBL" id="PCYM01000006">
    <property type="protein sequence ID" value="PIR47399.1"/>
    <property type="molecule type" value="Genomic_DNA"/>
</dbReference>
<accession>A0A2H0RLH9</accession>
<comment type="caution">
    <text evidence="1">The sequence shown here is derived from an EMBL/GenBank/DDBJ whole genome shotgun (WGS) entry which is preliminary data.</text>
</comment>
<evidence type="ECO:0000313" key="2">
    <source>
        <dbReference type="Proteomes" id="UP000230084"/>
    </source>
</evidence>
<proteinExistence type="predicted"/>
<dbReference type="InterPro" id="IPR014729">
    <property type="entry name" value="Rossmann-like_a/b/a_fold"/>
</dbReference>
<dbReference type="Proteomes" id="UP000230084">
    <property type="component" value="Unassembled WGS sequence"/>
</dbReference>
<name>A0A2H0RLH9_9BACT</name>
<reference evidence="1 2" key="1">
    <citation type="submission" date="2017-09" db="EMBL/GenBank/DDBJ databases">
        <title>Depth-based differentiation of microbial function through sediment-hosted aquifers and enrichment of novel symbionts in the deep terrestrial subsurface.</title>
        <authorList>
            <person name="Probst A.J."/>
            <person name="Ladd B."/>
            <person name="Jarett J.K."/>
            <person name="Geller-Mcgrath D.E."/>
            <person name="Sieber C.M."/>
            <person name="Emerson J.B."/>
            <person name="Anantharaman K."/>
            <person name="Thomas B.C."/>
            <person name="Malmstrom R."/>
            <person name="Stieglmeier M."/>
            <person name="Klingl A."/>
            <person name="Woyke T."/>
            <person name="Ryan C.M."/>
            <person name="Banfield J.F."/>
        </authorList>
    </citation>
    <scope>NUCLEOTIDE SEQUENCE [LARGE SCALE GENOMIC DNA]</scope>
    <source>
        <strain evidence="1">CG10_big_fil_rev_8_21_14_0_10_50_16</strain>
    </source>
</reference>
<organism evidence="1 2">
    <name type="scientific">Candidatus Uhrbacteria bacterium CG10_big_fil_rev_8_21_14_0_10_50_16</name>
    <dbReference type="NCBI Taxonomy" id="1975039"/>
    <lineage>
        <taxon>Bacteria</taxon>
        <taxon>Candidatus Uhriibacteriota</taxon>
    </lineage>
</organism>
<dbReference type="AlphaFoldDB" id="A0A2H0RLH9"/>
<sequence>MNTYLICGYGIPESIATDGNYTTYLHTVFNTIFSQSATRAATIIPTGGPSSCTPPYKGTEAEVIGTYLQSLINRPGVQDKTTLWNVVLEDKSLSSLENLVFSKALIEKNDLAGPITIFCEHTRVDRIQQFAQAIFQAQTVTVEGIDFDISDNRYLDPEILQRKEEAAIIEGLWTLANPERLARHHEFFQKKFAYLRQREREGLTHTEAVTEWYKNEKKIIQRIMPDHPLLKQLNGNE</sequence>